<protein>
    <submittedName>
        <fullName evidence="1">Uncharacterized protein</fullName>
    </submittedName>
</protein>
<comment type="caution">
    <text evidence="1">The sequence shown here is derived from an EMBL/GenBank/DDBJ whole genome shotgun (WGS) entry which is preliminary data.</text>
</comment>
<gene>
    <name evidence="1" type="ORF">COV91_00200</name>
</gene>
<name>A0A2H0KF19_9BACT</name>
<sequence length="88" mass="9966">MTTIALTLWQGPEPCAQAQGVPVKVLGKKKLISTRTYAIDVIPLKSGIQSHKKRLYTGFQHSLRLLRYCFVAGMTEKGKMRKSYQQKI</sequence>
<evidence type="ECO:0000313" key="1">
    <source>
        <dbReference type="EMBL" id="PIQ69183.1"/>
    </source>
</evidence>
<organism evidence="1 2">
    <name type="scientific">Candidatus Taylorbacteria bacterium CG11_big_fil_rev_8_21_14_0_20_46_11</name>
    <dbReference type="NCBI Taxonomy" id="1975025"/>
    <lineage>
        <taxon>Bacteria</taxon>
        <taxon>Candidatus Tayloriibacteriota</taxon>
    </lineage>
</organism>
<reference evidence="1 2" key="1">
    <citation type="submission" date="2017-09" db="EMBL/GenBank/DDBJ databases">
        <title>Depth-based differentiation of microbial function through sediment-hosted aquifers and enrichment of novel symbionts in the deep terrestrial subsurface.</title>
        <authorList>
            <person name="Probst A.J."/>
            <person name="Ladd B."/>
            <person name="Jarett J.K."/>
            <person name="Geller-Mcgrath D.E."/>
            <person name="Sieber C.M."/>
            <person name="Emerson J.B."/>
            <person name="Anantharaman K."/>
            <person name="Thomas B.C."/>
            <person name="Malmstrom R."/>
            <person name="Stieglmeier M."/>
            <person name="Klingl A."/>
            <person name="Woyke T."/>
            <person name="Ryan C.M."/>
            <person name="Banfield J.F."/>
        </authorList>
    </citation>
    <scope>NUCLEOTIDE SEQUENCE [LARGE SCALE GENOMIC DNA]</scope>
    <source>
        <strain evidence="1">CG11_big_fil_rev_8_21_14_0_20_46_11</strain>
    </source>
</reference>
<dbReference type="EMBL" id="PCVG01000005">
    <property type="protein sequence ID" value="PIQ69183.1"/>
    <property type="molecule type" value="Genomic_DNA"/>
</dbReference>
<evidence type="ECO:0000313" key="2">
    <source>
        <dbReference type="Proteomes" id="UP000229342"/>
    </source>
</evidence>
<dbReference type="Proteomes" id="UP000229342">
    <property type="component" value="Unassembled WGS sequence"/>
</dbReference>
<proteinExistence type="predicted"/>
<accession>A0A2H0KF19</accession>
<dbReference type="AlphaFoldDB" id="A0A2H0KF19"/>